<organism evidence="1 2">
    <name type="scientific">Ilyomonas limi</name>
    <dbReference type="NCBI Taxonomy" id="2575867"/>
    <lineage>
        <taxon>Bacteria</taxon>
        <taxon>Pseudomonadati</taxon>
        <taxon>Bacteroidota</taxon>
        <taxon>Chitinophagia</taxon>
        <taxon>Chitinophagales</taxon>
        <taxon>Chitinophagaceae</taxon>
        <taxon>Ilyomonas</taxon>
    </lineage>
</organism>
<sequence>MDQMNDLKALLKHDVQMLVSVEDQIIEALPAMIKRATSQQLKKALDEHLNITKRQRQRLDQVNQLLGASEEDATRYSGVLATLMGGTKCKGMDGIIDEGEKIMAENLSEEVMDAAIIGACQKVEHFEIASYGTARTYAQELGLAQVQQLLQQTLDEEYMADQELTGLAEQRINQRAISGAAMSGSIMPGSRTL</sequence>
<dbReference type="Proteomes" id="UP000305848">
    <property type="component" value="Unassembled WGS sequence"/>
</dbReference>
<comment type="caution">
    <text evidence="1">The sequence shown here is derived from an EMBL/GenBank/DDBJ whole genome shotgun (WGS) entry which is preliminary data.</text>
</comment>
<dbReference type="InterPro" id="IPR047114">
    <property type="entry name" value="YciF"/>
</dbReference>
<gene>
    <name evidence="1" type="ORF">FC093_19900</name>
</gene>
<accession>A0A4U3KVH5</accession>
<dbReference type="InterPro" id="IPR009078">
    <property type="entry name" value="Ferritin-like_SF"/>
</dbReference>
<proteinExistence type="predicted"/>
<protein>
    <submittedName>
        <fullName evidence="1">DUF892 family protein</fullName>
    </submittedName>
</protein>
<dbReference type="RefSeq" id="WP_137263575.1">
    <property type="nucleotide sequence ID" value="NZ_SZQL01000020.1"/>
</dbReference>
<reference evidence="1 2" key="1">
    <citation type="submission" date="2019-05" db="EMBL/GenBank/DDBJ databases">
        <title>Panacibacter sp. strain 17mud1-8 Genome sequencing and assembly.</title>
        <authorList>
            <person name="Chhetri G."/>
        </authorList>
    </citation>
    <scope>NUCLEOTIDE SEQUENCE [LARGE SCALE GENOMIC DNA]</scope>
    <source>
        <strain evidence="1 2">17mud1-8</strain>
    </source>
</reference>
<name>A0A4U3KVH5_9BACT</name>
<keyword evidence="2" id="KW-1185">Reference proteome</keyword>
<dbReference type="SUPFAM" id="SSF47240">
    <property type="entry name" value="Ferritin-like"/>
    <property type="match status" value="1"/>
</dbReference>
<dbReference type="PANTHER" id="PTHR30565">
    <property type="entry name" value="PROTEIN YCIF"/>
    <property type="match status" value="1"/>
</dbReference>
<dbReference type="Pfam" id="PF05974">
    <property type="entry name" value="DUF892"/>
    <property type="match status" value="1"/>
</dbReference>
<evidence type="ECO:0000313" key="1">
    <source>
        <dbReference type="EMBL" id="TKK65584.1"/>
    </source>
</evidence>
<dbReference type="Gene3D" id="1.20.1260.10">
    <property type="match status" value="1"/>
</dbReference>
<dbReference type="PANTHER" id="PTHR30565:SF9">
    <property type="entry name" value="PROTEIN YCIF"/>
    <property type="match status" value="1"/>
</dbReference>
<evidence type="ECO:0000313" key="2">
    <source>
        <dbReference type="Proteomes" id="UP000305848"/>
    </source>
</evidence>
<dbReference type="OrthoDB" id="668490at2"/>
<dbReference type="InterPro" id="IPR012347">
    <property type="entry name" value="Ferritin-like"/>
</dbReference>
<dbReference type="InterPro" id="IPR010287">
    <property type="entry name" value="DUF892_YciF-like"/>
</dbReference>
<dbReference type="EMBL" id="SZQL01000020">
    <property type="protein sequence ID" value="TKK65584.1"/>
    <property type="molecule type" value="Genomic_DNA"/>
</dbReference>
<dbReference type="AlphaFoldDB" id="A0A4U3KVH5"/>